<sequence length="260" mass="28273">MEQSHQTTVKNRQYPFATTARIAAQLKGDPRAIALILAVPPLLLTLLYYVFHDVPVPPGQPHVFDTTGPIMLAVLPMFMMFIVTSVIMLRERASGTLERILTTPLTRWNLLASYAVVFGLLAVLQSGILVVLLLGPLGIELEGPAWALLLLAFLDAVIGVALGLLASAFARTEFQAVQFIPVFIAPQVFLCGLLVPKEQLPDILEAIADWLPMTWAVDVVRDVLANSDLSSDSWWRLAALVGVVIAALSIAAASMPRKTR</sequence>
<keyword evidence="5 9" id="KW-0812">Transmembrane</keyword>
<feature type="transmembrane region" description="Helical" evidence="9">
    <location>
        <begin position="234"/>
        <end position="255"/>
    </location>
</feature>
<evidence type="ECO:0000256" key="7">
    <source>
        <dbReference type="ARBA" id="ARBA00023136"/>
    </source>
</evidence>
<feature type="transmembrane region" description="Helical" evidence="9">
    <location>
        <begin position="146"/>
        <end position="169"/>
    </location>
</feature>
<evidence type="ECO:0000256" key="2">
    <source>
        <dbReference type="ARBA" id="ARBA00007783"/>
    </source>
</evidence>
<keyword evidence="12" id="KW-1185">Reference proteome</keyword>
<evidence type="ECO:0000259" key="10">
    <source>
        <dbReference type="PROSITE" id="PS51012"/>
    </source>
</evidence>
<evidence type="ECO:0000256" key="5">
    <source>
        <dbReference type="ARBA" id="ARBA00022692"/>
    </source>
</evidence>
<dbReference type="InterPro" id="IPR051449">
    <property type="entry name" value="ABC-2_transporter_component"/>
</dbReference>
<dbReference type="PANTHER" id="PTHR30294">
    <property type="entry name" value="MEMBRANE COMPONENT OF ABC TRANSPORTER YHHJ-RELATED"/>
    <property type="match status" value="1"/>
</dbReference>
<evidence type="ECO:0000256" key="6">
    <source>
        <dbReference type="ARBA" id="ARBA00022989"/>
    </source>
</evidence>
<keyword evidence="6 9" id="KW-1133">Transmembrane helix</keyword>
<name>A0ABX7Y9B6_9ACTN</name>
<dbReference type="InterPro" id="IPR013525">
    <property type="entry name" value="ABC2_TM"/>
</dbReference>
<reference evidence="11 12" key="1">
    <citation type="submission" date="2021-03" db="EMBL/GenBank/DDBJ databases">
        <title>Human Oral Microbial Genomes.</title>
        <authorList>
            <person name="Johnston C.D."/>
            <person name="Chen T."/>
            <person name="Dewhirst F.E."/>
        </authorList>
    </citation>
    <scope>NUCLEOTIDE SEQUENCE [LARGE SCALE GENOMIC DNA]</scope>
    <source>
        <strain evidence="11 12">DSMZ 100122</strain>
    </source>
</reference>
<keyword evidence="3 9" id="KW-0813">Transport</keyword>
<evidence type="ECO:0000256" key="4">
    <source>
        <dbReference type="ARBA" id="ARBA00022475"/>
    </source>
</evidence>
<dbReference type="Pfam" id="PF01061">
    <property type="entry name" value="ABC2_membrane"/>
    <property type="match status" value="1"/>
</dbReference>
<dbReference type="PROSITE" id="PS51012">
    <property type="entry name" value="ABC_TM2"/>
    <property type="match status" value="1"/>
</dbReference>
<keyword evidence="7 9" id="KW-0472">Membrane</keyword>
<dbReference type="EMBL" id="CP072384">
    <property type="protein sequence ID" value="QUC09677.1"/>
    <property type="molecule type" value="Genomic_DNA"/>
</dbReference>
<dbReference type="PANTHER" id="PTHR30294:SF38">
    <property type="entry name" value="TRANSPORT PERMEASE PROTEIN"/>
    <property type="match status" value="1"/>
</dbReference>
<feature type="transmembrane region" description="Helical" evidence="9">
    <location>
        <begin position="32"/>
        <end position="50"/>
    </location>
</feature>
<proteinExistence type="inferred from homology"/>
<accession>A0ABX7Y9B6</accession>
<evidence type="ECO:0000313" key="11">
    <source>
        <dbReference type="EMBL" id="QUC09677.1"/>
    </source>
</evidence>
<comment type="similarity">
    <text evidence="2 9">Belongs to the ABC-2 integral membrane protein family.</text>
</comment>
<comment type="subcellular location">
    <subcellularLocation>
        <location evidence="1 9">Cell membrane</location>
        <topology evidence="1 9">Multi-pass membrane protein</topology>
    </subcellularLocation>
</comment>
<feature type="transmembrane region" description="Helical" evidence="9">
    <location>
        <begin position="70"/>
        <end position="89"/>
    </location>
</feature>
<gene>
    <name evidence="11" type="ORF">J5A65_09270</name>
</gene>
<evidence type="ECO:0000256" key="3">
    <source>
        <dbReference type="ARBA" id="ARBA00022448"/>
    </source>
</evidence>
<feature type="transmembrane region" description="Helical" evidence="9">
    <location>
        <begin position="176"/>
        <end position="195"/>
    </location>
</feature>
<organism evidence="11 12">
    <name type="scientific">Arachnia rubra</name>
    <dbReference type="NCBI Taxonomy" id="1547448"/>
    <lineage>
        <taxon>Bacteria</taxon>
        <taxon>Bacillati</taxon>
        <taxon>Actinomycetota</taxon>
        <taxon>Actinomycetes</taxon>
        <taxon>Propionibacteriales</taxon>
        <taxon>Propionibacteriaceae</taxon>
        <taxon>Arachnia</taxon>
    </lineage>
</organism>
<feature type="domain" description="ABC transmembrane type-2" evidence="10">
    <location>
        <begin position="31"/>
        <end position="258"/>
    </location>
</feature>
<evidence type="ECO:0000256" key="9">
    <source>
        <dbReference type="RuleBase" id="RU361157"/>
    </source>
</evidence>
<dbReference type="InterPro" id="IPR000412">
    <property type="entry name" value="ABC_2_transport"/>
</dbReference>
<evidence type="ECO:0000256" key="8">
    <source>
        <dbReference type="ARBA" id="ARBA00023251"/>
    </source>
</evidence>
<evidence type="ECO:0000313" key="12">
    <source>
        <dbReference type="Proteomes" id="UP000678513"/>
    </source>
</evidence>
<dbReference type="PIRSF" id="PIRSF006648">
    <property type="entry name" value="DrrB"/>
    <property type="match status" value="1"/>
</dbReference>
<keyword evidence="8" id="KW-0046">Antibiotic resistance</keyword>
<evidence type="ECO:0000256" key="1">
    <source>
        <dbReference type="ARBA" id="ARBA00004651"/>
    </source>
</evidence>
<dbReference type="InterPro" id="IPR047817">
    <property type="entry name" value="ABC2_TM_bact-type"/>
</dbReference>
<protein>
    <recommendedName>
        <fullName evidence="9">Transport permease protein</fullName>
    </recommendedName>
</protein>
<feature type="transmembrane region" description="Helical" evidence="9">
    <location>
        <begin position="110"/>
        <end position="134"/>
    </location>
</feature>
<keyword evidence="4 9" id="KW-1003">Cell membrane</keyword>
<dbReference type="Proteomes" id="UP000678513">
    <property type="component" value="Chromosome"/>
</dbReference>